<keyword evidence="2" id="KW-1185">Reference proteome</keyword>
<accession>A0A432MAU5</accession>
<organism evidence="1 2">
    <name type="scientific">Dyella choica</name>
    <dbReference type="NCBI Taxonomy" id="1927959"/>
    <lineage>
        <taxon>Bacteria</taxon>
        <taxon>Pseudomonadati</taxon>
        <taxon>Pseudomonadota</taxon>
        <taxon>Gammaproteobacteria</taxon>
        <taxon>Lysobacterales</taxon>
        <taxon>Rhodanobacteraceae</taxon>
        <taxon>Dyella</taxon>
    </lineage>
</organism>
<evidence type="ECO:0000313" key="2">
    <source>
        <dbReference type="Proteomes" id="UP000274358"/>
    </source>
</evidence>
<dbReference type="GO" id="GO:0006629">
    <property type="term" value="P:lipid metabolic process"/>
    <property type="evidence" value="ECO:0007669"/>
    <property type="project" value="InterPro"/>
</dbReference>
<gene>
    <name evidence="1" type="ORF">EKH80_05830</name>
</gene>
<dbReference type="PROSITE" id="PS50007">
    <property type="entry name" value="PIPLC_X_DOMAIN"/>
    <property type="match status" value="1"/>
</dbReference>
<evidence type="ECO:0008006" key="3">
    <source>
        <dbReference type="Google" id="ProtNLM"/>
    </source>
</evidence>
<evidence type="ECO:0000313" key="1">
    <source>
        <dbReference type="EMBL" id="RUL78435.1"/>
    </source>
</evidence>
<dbReference type="CDD" id="cd08589">
    <property type="entry name" value="PI-PLCc_SaPLC1_like"/>
    <property type="match status" value="1"/>
</dbReference>
<dbReference type="Proteomes" id="UP000274358">
    <property type="component" value="Unassembled WGS sequence"/>
</dbReference>
<dbReference type="GO" id="GO:0008081">
    <property type="term" value="F:phosphoric diester hydrolase activity"/>
    <property type="evidence" value="ECO:0007669"/>
    <property type="project" value="InterPro"/>
</dbReference>
<dbReference type="AlphaFoldDB" id="A0A432MAU5"/>
<dbReference type="Pfam" id="PF16670">
    <property type="entry name" value="PI-PLC-C1"/>
    <property type="match status" value="1"/>
</dbReference>
<proteinExistence type="predicted"/>
<dbReference type="InterPro" id="IPR017946">
    <property type="entry name" value="PLC-like_Pdiesterase_TIM-brl"/>
</dbReference>
<reference evidence="1 2" key="1">
    <citation type="submission" date="2018-12" db="EMBL/GenBank/DDBJ databases">
        <title>Dyella dinghuensis sp. nov. DHOA06 and Dyella choica sp. nov. 4M-K27, isolated from forest soil.</title>
        <authorList>
            <person name="Qiu L.-H."/>
            <person name="Gao Z.-H."/>
        </authorList>
    </citation>
    <scope>NUCLEOTIDE SEQUENCE [LARGE SCALE GENOMIC DNA]</scope>
    <source>
        <strain evidence="1 2">4M-K27</strain>
    </source>
</reference>
<dbReference type="SUPFAM" id="SSF51695">
    <property type="entry name" value="PLC-like phosphodiesterases"/>
    <property type="match status" value="1"/>
</dbReference>
<dbReference type="Gene3D" id="3.20.20.190">
    <property type="entry name" value="Phosphatidylinositol (PI) phosphodiesterase"/>
    <property type="match status" value="1"/>
</dbReference>
<sequence length="363" mass="39314">MISSLTTPAFAANDTLRINQIQVIGTHNSYHAGFAPSATMLMQAKAPEALAGIDYRHPALTRQLDDGVRQLELDVFADSKGGRYASPAITHLIAEAGLPADPPMAAAGVLDKPGFKVMHMQDIDPRSVCQPFVACLGEIRAWSKAHPDHAPLFILIETKEGELHEKIPSVIPEPFTPLVFDALEREIASVFSADEIISPDQVRGHHASLDEAVRANGWPSLAKARGKLVFLLDQRKVEAIYLEGHPALKGRMMFTNATPGASDAAFTECNECRAQEINALVRRGYLVRTRADVPEQGQGLRNDGTRRDAIIGSGAQMISTDYPEREPSAQGYAVGFPGGVAVRCNPVLAPRGCMDAPLERVIR</sequence>
<dbReference type="InterPro" id="IPR032075">
    <property type="entry name" value="PI-PLC-C1"/>
</dbReference>
<comment type="caution">
    <text evidence="1">The sequence shown here is derived from an EMBL/GenBank/DDBJ whole genome shotgun (WGS) entry which is preliminary data.</text>
</comment>
<dbReference type="OrthoDB" id="195526at2"/>
<protein>
    <recommendedName>
        <fullName evidence="3">Calcium-dependent phosphoinositide phospholipase C</fullName>
    </recommendedName>
</protein>
<dbReference type="EMBL" id="RYYV01000003">
    <property type="protein sequence ID" value="RUL78435.1"/>
    <property type="molecule type" value="Genomic_DNA"/>
</dbReference>
<name>A0A432MAU5_9GAMM</name>